<accession>A0ACC2EKN1</accession>
<sequence>MSPRLPVLGAIPERITVNFMLPHDVEMEAQQVDMVILPPTTGHMGVIPGHVPTIAELKPGVLSVHEGDQDVKTQYFVSSGFAFIRANSVTDVIAIKAVPLDECACPERLSRKATSALKFTRNVTALNNLKTNGSQRSGRCSTKGRGGKKGKPSGDEQKKKLSLPNEVANETSLKRSAAGDQTDICMEDFCLDVELFAGWGIILPHIEVEELLQVRKEIENADFPTSTADKSIWLHVLFKSSLHMLQEPQNDACNEFSNEDDFLERENFRERKTCFTSLV</sequence>
<organism evidence="1 2">
    <name type="scientific">Diphasiastrum complanatum</name>
    <name type="common">Issler's clubmoss</name>
    <name type="synonym">Lycopodium complanatum</name>
    <dbReference type="NCBI Taxonomy" id="34168"/>
    <lineage>
        <taxon>Eukaryota</taxon>
        <taxon>Viridiplantae</taxon>
        <taxon>Streptophyta</taxon>
        <taxon>Embryophyta</taxon>
        <taxon>Tracheophyta</taxon>
        <taxon>Lycopodiopsida</taxon>
        <taxon>Lycopodiales</taxon>
        <taxon>Lycopodiaceae</taxon>
        <taxon>Lycopodioideae</taxon>
        <taxon>Diphasiastrum</taxon>
    </lineage>
</organism>
<dbReference type="EMBL" id="CM055093">
    <property type="protein sequence ID" value="KAJ7567069.1"/>
    <property type="molecule type" value="Genomic_DNA"/>
</dbReference>
<gene>
    <name evidence="1" type="ORF">O6H91_02G131100</name>
</gene>
<evidence type="ECO:0000313" key="2">
    <source>
        <dbReference type="Proteomes" id="UP001162992"/>
    </source>
</evidence>
<keyword evidence="2" id="KW-1185">Reference proteome</keyword>
<reference evidence="2" key="1">
    <citation type="journal article" date="2024" name="Proc. Natl. Acad. Sci. U.S.A.">
        <title>Extraordinary preservation of gene collinearity over three hundred million years revealed in homosporous lycophytes.</title>
        <authorList>
            <person name="Li C."/>
            <person name="Wickell D."/>
            <person name="Kuo L.Y."/>
            <person name="Chen X."/>
            <person name="Nie B."/>
            <person name="Liao X."/>
            <person name="Peng D."/>
            <person name="Ji J."/>
            <person name="Jenkins J."/>
            <person name="Williams M."/>
            <person name="Shu S."/>
            <person name="Plott C."/>
            <person name="Barry K."/>
            <person name="Rajasekar S."/>
            <person name="Grimwood J."/>
            <person name="Han X."/>
            <person name="Sun S."/>
            <person name="Hou Z."/>
            <person name="He W."/>
            <person name="Dai G."/>
            <person name="Sun C."/>
            <person name="Schmutz J."/>
            <person name="Leebens-Mack J.H."/>
            <person name="Li F.W."/>
            <person name="Wang L."/>
        </authorList>
    </citation>
    <scope>NUCLEOTIDE SEQUENCE [LARGE SCALE GENOMIC DNA]</scope>
    <source>
        <strain evidence="2">cv. PW_Plant_1</strain>
    </source>
</reference>
<evidence type="ECO:0000313" key="1">
    <source>
        <dbReference type="EMBL" id="KAJ7567069.1"/>
    </source>
</evidence>
<proteinExistence type="predicted"/>
<name>A0ACC2EKN1_DIPCM</name>
<protein>
    <submittedName>
        <fullName evidence="1">Uncharacterized protein</fullName>
    </submittedName>
</protein>
<dbReference type="Proteomes" id="UP001162992">
    <property type="component" value="Chromosome 2"/>
</dbReference>
<comment type="caution">
    <text evidence="1">The sequence shown here is derived from an EMBL/GenBank/DDBJ whole genome shotgun (WGS) entry which is preliminary data.</text>
</comment>